<evidence type="ECO:0000256" key="1">
    <source>
        <dbReference type="SAM" id="MobiDB-lite"/>
    </source>
</evidence>
<gene>
    <name evidence="3" type="ORF">D1H98_15815</name>
</gene>
<organism evidence="3 4">
    <name type="scientific">Legionella pneumophila subsp. pneumophila</name>
    <dbReference type="NCBI Taxonomy" id="91891"/>
    <lineage>
        <taxon>Bacteria</taxon>
        <taxon>Pseudomonadati</taxon>
        <taxon>Pseudomonadota</taxon>
        <taxon>Gammaproteobacteria</taxon>
        <taxon>Legionellales</taxon>
        <taxon>Legionellaceae</taxon>
        <taxon>Legionella</taxon>
    </lineage>
</organism>
<proteinExistence type="predicted"/>
<dbReference type="AlphaFoldDB" id="A0A3A6W3Y9"/>
<evidence type="ECO:0000313" key="3">
    <source>
        <dbReference type="EMBL" id="RJY26532.1"/>
    </source>
</evidence>
<protein>
    <recommendedName>
        <fullName evidence="2">Toprim domain-containing protein</fullName>
    </recommendedName>
</protein>
<dbReference type="InterPro" id="IPR006171">
    <property type="entry name" value="TOPRIM_dom"/>
</dbReference>
<dbReference type="EMBL" id="QWDR01000004">
    <property type="protein sequence ID" value="RJY26532.1"/>
    <property type="molecule type" value="Genomic_DNA"/>
</dbReference>
<reference evidence="3 4" key="1">
    <citation type="submission" date="2018-08" db="EMBL/GenBank/DDBJ databases">
        <title>Genome Sequences of Legionella pneumophila subsp. pneumophila Isolates, Recovered from a Drinking Water System in a Large Builging.</title>
        <authorList>
            <person name="Gomez-Alvarez V."/>
            <person name="Boczek L."/>
            <person name="King D."/>
            <person name="Pemberton A."/>
            <person name="Pfaller S."/>
            <person name="Rodgers M."/>
            <person name="Santodomingo J."/>
            <person name="Revetta R."/>
        </authorList>
    </citation>
    <scope>NUCLEOTIDE SEQUENCE [LARGE SCALE GENOMIC DNA]</scope>
    <source>
        <strain evidence="3 4">L01C.1</strain>
    </source>
</reference>
<accession>A0A3A6W3Y9</accession>
<feature type="compositionally biased region" description="Basic and acidic residues" evidence="1">
    <location>
        <begin position="695"/>
        <end position="722"/>
    </location>
</feature>
<sequence>MPKFSLHLSEVIGMGKTTTPEINQLNKYIIDKKSIKLANDLWIRSVPLKDTPAEKYIVGTRKIPIDVAEKLQIRSLKGPIGIPEFDKNKPYNDYVVVPVCNLDDELVGLQIIQIDPAGNKATNLENSDFFCKKYLGPTKPLREGKAAVINKTDNVNVVFIAEGVETAASVASLHEVRNNYSVLASMGVSELPATLAYVKTHYPPGATVVLLKDHDDPVENPFANSEFDKAKKAFVDAGYRVIVKEPPTVKEDWNDVLAKGGVNELERQLNLNDPILCLPDIPARNSKVSPHFKSLYVDLLKNEKLAEEQAICGLLDKVIGQLIDKLEKTQSSDDLHKTIKEIDEVVRTTGVIRTLLSRSDSNIPKIPCQLRGLRRALKELKSLEERRRDSLRDNEDIDFSTDPKTNSNGDLYKAYAYVMRHCHKHLQSLNPGDIFDLEKHSQILGFFEGRLNDIDNEIKKIPKLIAEFSSDGEISRDDEVIIKQLKDKLKSLKLERKLHALEFHDIKKQLHLLRSVYPHGDTPYANYYEQFIEDANSIMMKGKIEPKTIRDGLSRRWSNRKQELQEYYKKQIEAARQNFVSERKKAIPPMIRYLEGLRAIVKKRSEEIDKKASLPESRDYQERYLRAMDELGQSDGMDKILQGWLNNLENFKTVSPLIYYPPKEGETVDEIELIDYDSDGEETLTNLSKQIFDDKERLLEAPMNERDKGKEKREGKEGDSDPRAGVSTQALSGPSHLAEDLMQSIQPSSLKTSDPQLYLTIKDFSERLAVSLYKSFEVISPKSGERQEFDGLALRKKGPTIIERKTNDGTGPGLFQRNFCQQKIVSKHDFVLKNVIAELKTQSHPEEYVDIDVPDYLSWYSKNFTTEMQERLVNAAKSTVIKALQNLTFEFNVNRPKAYSATDYRGLFFNRGLIPGGVSLRFSSLGKGNEEIAHQHMDKISKERTAERESEIYFI</sequence>
<feature type="domain" description="Toprim" evidence="2">
    <location>
        <begin position="158"/>
        <end position="261"/>
    </location>
</feature>
<dbReference type="Proteomes" id="UP000277145">
    <property type="component" value="Unassembled WGS sequence"/>
</dbReference>
<evidence type="ECO:0000313" key="4">
    <source>
        <dbReference type="Proteomes" id="UP000277145"/>
    </source>
</evidence>
<dbReference type="Pfam" id="PF13362">
    <property type="entry name" value="Toprim_3"/>
    <property type="match status" value="1"/>
</dbReference>
<name>A0A3A6W3Y9_LEGPN</name>
<evidence type="ECO:0000259" key="2">
    <source>
        <dbReference type="Pfam" id="PF13362"/>
    </source>
</evidence>
<comment type="caution">
    <text evidence="3">The sequence shown here is derived from an EMBL/GenBank/DDBJ whole genome shotgun (WGS) entry which is preliminary data.</text>
</comment>
<feature type="region of interest" description="Disordered" evidence="1">
    <location>
        <begin position="695"/>
        <end position="735"/>
    </location>
</feature>